<sequence length="334" mass="36650">MSSHAKRRAHDGLNQHTTVGDKRPRRQQKHLYLVLDDWDRGFSVHKIDARHLPSPPALRVASPIGAAPQTGVSFDAMDTKIFALMSHRCGLVYDVDTAVLELGAHAPSHMVCGFGVTVAMGHFDGELDAWVGLHRDGSICACRVVVASPSCHATVTSPPELDCKTTKEKLFRNDDTEMHMRATLTYLGSSRQVVCEIEPSCEWLKDVQGRNRKCYLYVLAYEEGGQSVEQNDNAEVAASSECRLRSLMLIHKIDLDNQDNDDGHLPEPPALRLELPVGDDDMSDTSFAALGTKMFAFTNHRCSLVYNVDTAALSIGAHACPHRHAWPAAAPASS</sequence>
<gene>
    <name evidence="2" type="ORF">HU200_028367</name>
</gene>
<proteinExistence type="predicted"/>
<accession>A0A835BU47</accession>
<keyword evidence="3" id="KW-1185">Reference proteome</keyword>
<evidence type="ECO:0000256" key="1">
    <source>
        <dbReference type="SAM" id="MobiDB-lite"/>
    </source>
</evidence>
<dbReference type="EMBL" id="JACEFO010001742">
    <property type="protein sequence ID" value="KAF8712611.1"/>
    <property type="molecule type" value="Genomic_DNA"/>
</dbReference>
<dbReference type="PANTHER" id="PTHR33085:SF68">
    <property type="entry name" value="DUF1618 DOMAIN-CONTAINING PROTEIN"/>
    <property type="match status" value="1"/>
</dbReference>
<dbReference type="Proteomes" id="UP000636709">
    <property type="component" value="Unassembled WGS sequence"/>
</dbReference>
<dbReference type="AlphaFoldDB" id="A0A835BU47"/>
<organism evidence="2 3">
    <name type="scientific">Digitaria exilis</name>
    <dbReference type="NCBI Taxonomy" id="1010633"/>
    <lineage>
        <taxon>Eukaryota</taxon>
        <taxon>Viridiplantae</taxon>
        <taxon>Streptophyta</taxon>
        <taxon>Embryophyta</taxon>
        <taxon>Tracheophyta</taxon>
        <taxon>Spermatophyta</taxon>
        <taxon>Magnoliopsida</taxon>
        <taxon>Liliopsida</taxon>
        <taxon>Poales</taxon>
        <taxon>Poaceae</taxon>
        <taxon>PACMAD clade</taxon>
        <taxon>Panicoideae</taxon>
        <taxon>Panicodae</taxon>
        <taxon>Paniceae</taxon>
        <taxon>Anthephorinae</taxon>
        <taxon>Digitaria</taxon>
    </lineage>
</organism>
<dbReference type="InterPro" id="IPR012871">
    <property type="entry name" value="DUF1668_ORYSA"/>
</dbReference>
<protein>
    <submittedName>
        <fullName evidence="2">Uncharacterized protein</fullName>
    </submittedName>
</protein>
<name>A0A835BU47_9POAL</name>
<dbReference type="PANTHER" id="PTHR33085">
    <property type="entry name" value="OS12G0113100 PROTEIN-RELATED"/>
    <property type="match status" value="1"/>
</dbReference>
<comment type="caution">
    <text evidence="2">The sequence shown here is derived from an EMBL/GenBank/DDBJ whole genome shotgun (WGS) entry which is preliminary data.</text>
</comment>
<evidence type="ECO:0000313" key="3">
    <source>
        <dbReference type="Proteomes" id="UP000636709"/>
    </source>
</evidence>
<reference evidence="2" key="1">
    <citation type="submission" date="2020-07" db="EMBL/GenBank/DDBJ databases">
        <title>Genome sequence and genetic diversity analysis of an under-domesticated orphan crop, white fonio (Digitaria exilis).</title>
        <authorList>
            <person name="Bennetzen J.L."/>
            <person name="Chen S."/>
            <person name="Ma X."/>
            <person name="Wang X."/>
            <person name="Yssel A.E.J."/>
            <person name="Chaluvadi S.R."/>
            <person name="Johnson M."/>
            <person name="Gangashetty P."/>
            <person name="Hamidou F."/>
            <person name="Sanogo M.D."/>
            <person name="Zwaenepoel A."/>
            <person name="Wallace J."/>
            <person name="Van De Peer Y."/>
            <person name="Van Deynze A."/>
        </authorList>
    </citation>
    <scope>NUCLEOTIDE SEQUENCE</scope>
    <source>
        <tissue evidence="2">Leaves</tissue>
    </source>
</reference>
<feature type="region of interest" description="Disordered" evidence="1">
    <location>
        <begin position="1"/>
        <end position="24"/>
    </location>
</feature>
<evidence type="ECO:0000313" key="2">
    <source>
        <dbReference type="EMBL" id="KAF8712611.1"/>
    </source>
</evidence>
<dbReference type="Pfam" id="PF07893">
    <property type="entry name" value="DUF1668"/>
    <property type="match status" value="2"/>
</dbReference>